<keyword evidence="4" id="KW-1185">Reference proteome</keyword>
<evidence type="ECO:0000259" key="2">
    <source>
        <dbReference type="Pfam" id="PF00156"/>
    </source>
</evidence>
<dbReference type="CDD" id="cd06223">
    <property type="entry name" value="PRTases_typeI"/>
    <property type="match status" value="1"/>
</dbReference>
<organism evidence="3 4">
    <name type="scientific">Paracandidimonas soli</name>
    <dbReference type="NCBI Taxonomy" id="1917182"/>
    <lineage>
        <taxon>Bacteria</taxon>
        <taxon>Pseudomonadati</taxon>
        <taxon>Pseudomonadota</taxon>
        <taxon>Betaproteobacteria</taxon>
        <taxon>Burkholderiales</taxon>
        <taxon>Alcaligenaceae</taxon>
        <taxon>Paracandidimonas</taxon>
    </lineage>
</organism>
<dbReference type="RefSeq" id="WP_132472627.1">
    <property type="nucleotide sequence ID" value="NZ_JBEBWM010000019.1"/>
</dbReference>
<dbReference type="InterPro" id="IPR051910">
    <property type="entry name" value="ComF/GntX_DNA_util-trans"/>
</dbReference>
<dbReference type="InterPro" id="IPR000836">
    <property type="entry name" value="PRTase_dom"/>
</dbReference>
<dbReference type="AlphaFoldDB" id="A0A4R3VII9"/>
<dbReference type="EMBL" id="SMBX01000001">
    <property type="protein sequence ID" value="TCV02775.1"/>
    <property type="molecule type" value="Genomic_DNA"/>
</dbReference>
<evidence type="ECO:0000256" key="1">
    <source>
        <dbReference type="ARBA" id="ARBA00008007"/>
    </source>
</evidence>
<dbReference type="InterPro" id="IPR029057">
    <property type="entry name" value="PRTase-like"/>
</dbReference>
<proteinExistence type="inferred from homology"/>
<feature type="domain" description="Phosphoribosyltransferase" evidence="2">
    <location>
        <begin position="170"/>
        <end position="273"/>
    </location>
</feature>
<reference evidence="3 4" key="1">
    <citation type="submission" date="2019-03" db="EMBL/GenBank/DDBJ databases">
        <title>Genomic Encyclopedia of Type Strains, Phase IV (KMG-IV): sequencing the most valuable type-strain genomes for metagenomic binning, comparative biology and taxonomic classification.</title>
        <authorList>
            <person name="Goeker M."/>
        </authorList>
    </citation>
    <scope>NUCLEOTIDE SEQUENCE [LARGE SCALE GENOMIC DNA]</scope>
    <source>
        <strain evidence="3 4">DSM 100048</strain>
    </source>
</reference>
<gene>
    <name evidence="3" type="ORF">EV686_101232</name>
</gene>
<sequence length="280" mass="29890">MTHEPEAGGFPGRAPGLHVLGRGLQGLLRIVPGNCPVCGVREMGGMLCGVCEGAAVRSMRGSVSMAVGARHDGGSEPDLVYRCARCALRLRAQQLCPDCTLLPLAVSRVLAAFDYDATGKALVSRFKQGRQFLLSRALARLMTAEVRRHDDRLESVAGHVLVPVPSRRISVRERGFSPAAELARYLARDLGLPCRLGWLARRNDGPRQTGLTRRGRLALADIDAYDCKALPGGARIILVDDVMTTGSTLHQAATALRQAGAVDVMAVVLARTPLGGFPPI</sequence>
<dbReference type="Proteomes" id="UP000294692">
    <property type="component" value="Unassembled WGS sequence"/>
</dbReference>
<accession>A0A4R3VII9</accession>
<name>A0A4R3VII9_9BURK</name>
<protein>
    <submittedName>
        <fullName evidence="3">ComF family protein</fullName>
    </submittedName>
</protein>
<evidence type="ECO:0000313" key="3">
    <source>
        <dbReference type="EMBL" id="TCV02775.1"/>
    </source>
</evidence>
<dbReference type="Gene3D" id="3.40.50.2020">
    <property type="match status" value="1"/>
</dbReference>
<evidence type="ECO:0000313" key="4">
    <source>
        <dbReference type="Proteomes" id="UP000294692"/>
    </source>
</evidence>
<dbReference type="SUPFAM" id="SSF53271">
    <property type="entry name" value="PRTase-like"/>
    <property type="match status" value="1"/>
</dbReference>
<comment type="caution">
    <text evidence="3">The sequence shown here is derived from an EMBL/GenBank/DDBJ whole genome shotgun (WGS) entry which is preliminary data.</text>
</comment>
<dbReference type="Pfam" id="PF00156">
    <property type="entry name" value="Pribosyltran"/>
    <property type="match status" value="1"/>
</dbReference>
<dbReference type="PANTHER" id="PTHR47505">
    <property type="entry name" value="DNA UTILIZATION PROTEIN YHGH"/>
    <property type="match status" value="1"/>
</dbReference>
<comment type="similarity">
    <text evidence="1">Belongs to the ComF/GntX family.</text>
</comment>
<dbReference type="OrthoDB" id="9793412at2"/>
<dbReference type="PANTHER" id="PTHR47505:SF1">
    <property type="entry name" value="DNA UTILIZATION PROTEIN YHGH"/>
    <property type="match status" value="1"/>
</dbReference>